<dbReference type="SMART" id="SM00222">
    <property type="entry name" value="Sec7"/>
    <property type="match status" value="1"/>
</dbReference>
<proteinExistence type="predicted"/>
<reference evidence="4 5" key="1">
    <citation type="journal article" date="2018" name="BMC Genomics">
        <title>Genomic comparison of Trypanosoma conorhini and Trypanosoma rangeli to Trypanosoma cruzi strains of high and low virulence.</title>
        <authorList>
            <person name="Bradwell K.R."/>
            <person name="Koparde V.N."/>
            <person name="Matveyev A.V."/>
            <person name="Serrano M.G."/>
            <person name="Alves J.M."/>
            <person name="Parikh H."/>
            <person name="Huang B."/>
            <person name="Lee V."/>
            <person name="Espinosa-Alvarez O."/>
            <person name="Ortiz P.A."/>
            <person name="Costa-Martins A.G."/>
            <person name="Teixeira M.M."/>
            <person name="Buck G.A."/>
        </authorList>
    </citation>
    <scope>NUCLEOTIDE SEQUENCE [LARGE SCALE GENOMIC DNA]</scope>
    <source>
        <strain evidence="4 5">025E</strain>
    </source>
</reference>
<dbReference type="SUPFAM" id="SSF48425">
    <property type="entry name" value="Sec7 domain"/>
    <property type="match status" value="1"/>
</dbReference>
<feature type="domain" description="SEC7" evidence="3">
    <location>
        <begin position="621"/>
        <end position="813"/>
    </location>
</feature>
<dbReference type="AlphaFoldDB" id="A0A422Q707"/>
<sequence length="1040" mass="116817">MTPALEALSAFLGMMRRAAAVGAPMDPEFRETVVRASASMESLAKGGRAQFVTAPVISVLLSAFYAKKTRVAGAALPVLQQLLHHGHISYDTPIVLYESPRHKQAMRCGEALVSAVGDFLVRTTDAALQLKGVELVHDLVSDDNFTFFTGGCVTRCVRICFHITLRSSNEGARGTARELLLLCVLRVTRAFVETTPPEPHSDTFASSTVLYDYMHDVEPDADFTPIQIEGYPTPSVDDAGSPISGSPPLAQLRSYATEETSSSRGSLQHPEFFYSSLDDSVRTNTLSMFRADGTLPSALKDLLGLIRHTCRLASRTCRGSGSTSEKNPEVRVRQLALEMLEAVLLEIPLANSDAEHPCAAWLKLVVAAAKYDILRCIARNLSTIVPPSFFTTSVRILTLLLQKCHYHLARELHALLAVMLFPLALSKFSSFSQKHAVLSMVHELVGTPHLCVSFFINYDCDPNFDAAAKYGGMLELLVDFIVEMTYTDFVEPEWLSLDQQQLLRSACASATHNLVESMLRWVSEDPRNYAQRQMREAVGQVLRKSTTGAQWTTRWHEVYLSKGWEAGRAGQGTSTSRVSEDAVSFSSSSSSAGADAAERPQRWGERQRVGYHWKHIHCLLQNKRIAQEALQHVNSGRWREGMRLLEQRGYISRAGEANKWTEFARFLKTYPGVERSALCAIFERVLKDSDCDRILQEYMQLFSYKGVAIDIALRDTTCEFMSWDRPSFEAQVWAVIQRRFGEAYGAQNARSITVKDANAMAGVLLFLHTSLHNENMRGSRMTMEDFVRNGNECVELPFAEEDMRDMYHRVAQQKWELDELQRTPRQVELEQKTYSFSAWMGQQQQQLRRPSAVLASDPAEEEASLHAGTSATGGSTRLWTATDEPEDAELLATAVAPYTTDPEGFKLRESYQQRYVDVATQHLRRLECEHRMQRLEACTPQPYIVPHYAQHVRPMLLMLYPHIAAMLYMGFRVLEEQPISRILLGTYDMLYDVAAAFVVNLSGLRVAVEQRIQRLLEDEDAQHLLPPIRGAFTLPLMNLL</sequence>
<comment type="caution">
    <text evidence="4">The sequence shown here is derived from an EMBL/GenBank/DDBJ whole genome shotgun (WGS) entry which is preliminary data.</text>
</comment>
<dbReference type="OrthoDB" id="430364at2759"/>
<dbReference type="EMBL" id="MKKU01000074">
    <property type="protein sequence ID" value="RNF25749.1"/>
    <property type="molecule type" value="Genomic_DNA"/>
</dbReference>
<feature type="chain" id="PRO_5019100530" description="SEC7 domain-containing protein" evidence="2">
    <location>
        <begin position="21"/>
        <end position="1040"/>
    </location>
</feature>
<dbReference type="GO" id="GO:0032012">
    <property type="term" value="P:regulation of ARF protein signal transduction"/>
    <property type="evidence" value="ECO:0007669"/>
    <property type="project" value="InterPro"/>
</dbReference>
<feature type="region of interest" description="Disordered" evidence="1">
    <location>
        <begin position="567"/>
        <end position="601"/>
    </location>
</feature>
<evidence type="ECO:0000313" key="4">
    <source>
        <dbReference type="EMBL" id="RNF25749.1"/>
    </source>
</evidence>
<feature type="compositionally biased region" description="Low complexity" evidence="1">
    <location>
        <begin position="581"/>
        <end position="595"/>
    </location>
</feature>
<feature type="region of interest" description="Disordered" evidence="1">
    <location>
        <begin position="234"/>
        <end position="263"/>
    </location>
</feature>
<accession>A0A422Q707</accession>
<gene>
    <name evidence="4" type="ORF">Tco025E_01989</name>
</gene>
<dbReference type="Gene3D" id="1.10.1000.11">
    <property type="entry name" value="Arf Nucleotide-binding Site Opener,domain 2"/>
    <property type="match status" value="1"/>
</dbReference>
<feature type="compositionally biased region" description="Polar residues" evidence="1">
    <location>
        <begin position="867"/>
        <end position="878"/>
    </location>
</feature>
<keyword evidence="5" id="KW-1185">Reference proteome</keyword>
<organism evidence="4 5">
    <name type="scientific">Trypanosoma conorhini</name>
    <dbReference type="NCBI Taxonomy" id="83891"/>
    <lineage>
        <taxon>Eukaryota</taxon>
        <taxon>Discoba</taxon>
        <taxon>Euglenozoa</taxon>
        <taxon>Kinetoplastea</taxon>
        <taxon>Metakinetoplastina</taxon>
        <taxon>Trypanosomatida</taxon>
        <taxon>Trypanosomatidae</taxon>
        <taxon>Trypanosoma</taxon>
    </lineage>
</organism>
<dbReference type="Pfam" id="PF01369">
    <property type="entry name" value="Sec7"/>
    <property type="match status" value="1"/>
</dbReference>
<dbReference type="PROSITE" id="PS50190">
    <property type="entry name" value="SEC7"/>
    <property type="match status" value="1"/>
</dbReference>
<evidence type="ECO:0000313" key="5">
    <source>
        <dbReference type="Proteomes" id="UP000284403"/>
    </source>
</evidence>
<name>A0A422Q707_9TRYP</name>
<dbReference type="Pfam" id="PF12783">
    <property type="entry name" value="Sec7-like_HUS"/>
    <property type="match status" value="1"/>
</dbReference>
<dbReference type="InterPro" id="IPR000904">
    <property type="entry name" value="Sec7_dom"/>
</dbReference>
<evidence type="ECO:0000259" key="3">
    <source>
        <dbReference type="PROSITE" id="PS50190"/>
    </source>
</evidence>
<dbReference type="PANTHER" id="PTHR10663:SF391">
    <property type="entry name" value="SEC7 DOMAIN-CONTAINING PROTEIN"/>
    <property type="match status" value="1"/>
</dbReference>
<protein>
    <recommendedName>
        <fullName evidence="3">SEC7 domain-containing protein</fullName>
    </recommendedName>
</protein>
<dbReference type="PANTHER" id="PTHR10663">
    <property type="entry name" value="GUANYL-NUCLEOTIDE EXCHANGE FACTOR"/>
    <property type="match status" value="1"/>
</dbReference>
<dbReference type="InterPro" id="IPR032691">
    <property type="entry name" value="Mon2/Sec7/BIG1-like_HUS"/>
</dbReference>
<dbReference type="RefSeq" id="XP_029230955.1">
    <property type="nucleotide sequence ID" value="XM_029368925.1"/>
</dbReference>
<evidence type="ECO:0000256" key="2">
    <source>
        <dbReference type="SAM" id="SignalP"/>
    </source>
</evidence>
<dbReference type="Proteomes" id="UP000284403">
    <property type="component" value="Unassembled WGS sequence"/>
</dbReference>
<feature type="region of interest" description="Disordered" evidence="1">
    <location>
        <begin position="847"/>
        <end position="878"/>
    </location>
</feature>
<dbReference type="InterPro" id="IPR023394">
    <property type="entry name" value="Sec7_C_sf"/>
</dbReference>
<keyword evidence="2" id="KW-0732">Signal</keyword>
<feature type="signal peptide" evidence="2">
    <location>
        <begin position="1"/>
        <end position="20"/>
    </location>
</feature>
<dbReference type="InterPro" id="IPR035999">
    <property type="entry name" value="Sec7_dom_sf"/>
</dbReference>
<evidence type="ECO:0000256" key="1">
    <source>
        <dbReference type="SAM" id="MobiDB-lite"/>
    </source>
</evidence>
<dbReference type="GeneID" id="40315600"/>
<dbReference type="GO" id="GO:0005085">
    <property type="term" value="F:guanyl-nucleotide exchange factor activity"/>
    <property type="evidence" value="ECO:0007669"/>
    <property type="project" value="InterPro"/>
</dbReference>